<dbReference type="InterPro" id="IPR002545">
    <property type="entry name" value="CheW-lke_dom"/>
</dbReference>
<dbReference type="Gene3D" id="2.40.50.180">
    <property type="entry name" value="CheA-289, Domain 4"/>
    <property type="match status" value="1"/>
</dbReference>
<evidence type="ECO:0000256" key="2">
    <source>
        <dbReference type="ARBA" id="ARBA00021483"/>
    </source>
</evidence>
<dbReference type="SMART" id="SM00260">
    <property type="entry name" value="CheW"/>
    <property type="match status" value="1"/>
</dbReference>
<reference evidence="5 6" key="2">
    <citation type="journal article" date="2016" name="Appl. Microbiol. Biotechnol.">
        <title>Mutations improving production and secretion of extracellular lipase by Burkholderia glumae PG1.</title>
        <authorList>
            <person name="Knapp A."/>
            <person name="Voget S."/>
            <person name="Gao R."/>
            <person name="Zaburannyi N."/>
            <person name="Krysciak D."/>
            <person name="Breuer M."/>
            <person name="Hauer B."/>
            <person name="Streit W.R."/>
            <person name="Muller R."/>
            <person name="Daniel R."/>
            <person name="Jaeger K.E."/>
        </authorList>
    </citation>
    <scope>NUCLEOTIDE SEQUENCE [LARGE SCALE GENOMIC DNA]</scope>
    <source>
        <strain evidence="5 6">PG1</strain>
    </source>
</reference>
<evidence type="ECO:0000313" key="6">
    <source>
        <dbReference type="Proteomes" id="UP000031838"/>
    </source>
</evidence>
<comment type="subcellular location">
    <subcellularLocation>
        <location evidence="1">Cytoplasm</location>
    </subcellularLocation>
</comment>
<evidence type="ECO:0000313" key="5">
    <source>
        <dbReference type="EMBL" id="AJK50329.1"/>
    </source>
</evidence>
<keyword evidence="3" id="KW-0963">Cytoplasm</keyword>
<dbReference type="RefSeq" id="WP_080937478.1">
    <property type="nucleotide sequence ID" value="NZ_BSTO01000020.1"/>
</dbReference>
<reference evidence="6" key="1">
    <citation type="submission" date="2011-03" db="EMBL/GenBank/DDBJ databases">
        <authorList>
            <person name="Voget S."/>
            <person name="Streit W.R."/>
            <person name="Jaeger K.E."/>
            <person name="Daniel R."/>
        </authorList>
    </citation>
    <scope>NUCLEOTIDE SEQUENCE [LARGE SCALE GENOMIC DNA]</scope>
    <source>
        <strain evidence="6">PG1</strain>
    </source>
</reference>
<dbReference type="GO" id="GO:0007165">
    <property type="term" value="P:signal transduction"/>
    <property type="evidence" value="ECO:0007669"/>
    <property type="project" value="InterPro"/>
</dbReference>
<sequence length="249" mass="26693">MHDAAEIGRGPDTNRDRLADLTPGAIDDCWNRIGVRGDKSCERLTEVSRCLNCPVFARNAALLLDRPLSADDLAQAARRVSEPVAPGVGHGGAEAGARQAVLAFRVADEWLALPTEVVRQIVDDLPIHSLPDRRSRAVLGIVNVRGTLRIAVSLAELLGLEAGTPRAAGGARAGFRRMLVVGHRGEPVVFPVDDVEGVLRFGAADRAATPATVARAGSAHTRGVFVWLDRIVGLLDEDRLFESLLRSLR</sequence>
<dbReference type="KEGG" id="bgp:BGL_2c22700"/>
<keyword evidence="6" id="KW-1185">Reference proteome</keyword>
<dbReference type="Proteomes" id="UP000031838">
    <property type="component" value="Chromosome 2"/>
</dbReference>
<accession>A0A0B6S7E2</accession>
<dbReference type="SUPFAM" id="SSF50341">
    <property type="entry name" value="CheW-like"/>
    <property type="match status" value="1"/>
</dbReference>
<dbReference type="Pfam" id="PF01584">
    <property type="entry name" value="CheW"/>
    <property type="match status" value="1"/>
</dbReference>
<dbReference type="PANTHER" id="PTHR22617:SF45">
    <property type="entry name" value="CHEMOTAXIS PROTEIN CHEW"/>
    <property type="match status" value="1"/>
</dbReference>
<protein>
    <recommendedName>
        <fullName evidence="2">Chemotaxis protein CheW</fullName>
    </recommendedName>
</protein>
<dbReference type="AlphaFoldDB" id="A0A0B6S7E2"/>
<dbReference type="PANTHER" id="PTHR22617">
    <property type="entry name" value="CHEMOTAXIS SENSOR HISTIDINE KINASE-RELATED"/>
    <property type="match status" value="1"/>
</dbReference>
<dbReference type="EMBL" id="CP002581">
    <property type="protein sequence ID" value="AJK50329.1"/>
    <property type="molecule type" value="Genomic_DNA"/>
</dbReference>
<dbReference type="GO" id="GO:0006935">
    <property type="term" value="P:chemotaxis"/>
    <property type="evidence" value="ECO:0007669"/>
    <property type="project" value="InterPro"/>
</dbReference>
<dbReference type="OrthoDB" id="21516at2"/>
<dbReference type="InterPro" id="IPR039315">
    <property type="entry name" value="CheW"/>
</dbReference>
<dbReference type="Gene3D" id="2.30.30.40">
    <property type="entry name" value="SH3 Domains"/>
    <property type="match status" value="1"/>
</dbReference>
<dbReference type="InterPro" id="IPR036061">
    <property type="entry name" value="CheW-like_dom_sf"/>
</dbReference>
<dbReference type="PROSITE" id="PS50851">
    <property type="entry name" value="CHEW"/>
    <property type="match status" value="1"/>
</dbReference>
<feature type="domain" description="CheW-like" evidence="4">
    <location>
        <begin position="98"/>
        <end position="246"/>
    </location>
</feature>
<dbReference type="GO" id="GO:0005829">
    <property type="term" value="C:cytosol"/>
    <property type="evidence" value="ECO:0007669"/>
    <property type="project" value="TreeGrafter"/>
</dbReference>
<gene>
    <name evidence="5" type="primary">cheW1</name>
    <name evidence="5" type="ORF">BGL_2c22700</name>
</gene>
<dbReference type="HOGENOM" id="CLU_108791_0_0_4"/>
<evidence type="ECO:0000259" key="4">
    <source>
        <dbReference type="PROSITE" id="PS50851"/>
    </source>
</evidence>
<evidence type="ECO:0000256" key="3">
    <source>
        <dbReference type="ARBA" id="ARBA00022490"/>
    </source>
</evidence>
<organism evidence="5 6">
    <name type="scientific">Burkholderia plantarii</name>
    <dbReference type="NCBI Taxonomy" id="41899"/>
    <lineage>
        <taxon>Bacteria</taxon>
        <taxon>Pseudomonadati</taxon>
        <taxon>Pseudomonadota</taxon>
        <taxon>Betaproteobacteria</taxon>
        <taxon>Burkholderiales</taxon>
        <taxon>Burkholderiaceae</taxon>
        <taxon>Burkholderia</taxon>
    </lineage>
</organism>
<name>A0A0B6S7E2_BURPL</name>
<dbReference type="KEGG" id="bpla:bpln_2g22950"/>
<proteinExistence type="predicted"/>
<evidence type="ECO:0000256" key="1">
    <source>
        <dbReference type="ARBA" id="ARBA00004496"/>
    </source>
</evidence>